<name>A0A699IN12_TANCI</name>
<comment type="caution">
    <text evidence="1">The sequence shown here is derived from an EMBL/GenBank/DDBJ whole genome shotgun (WGS) entry which is preliminary data.</text>
</comment>
<sequence length="160" mass="18776">DKYVAEILKKFDFLNVKTASTPIETQNPLVKDEEADDVDVHLYRLHFVLDCDLSWIAFCLVEDFLLRFAKDRFCQTQNIVEFCLQILLRFASRILRFVSEALQFRDTPIQYLESVKKSIDERVQLKREYDSWVNERQMQTIEEKVGTSKALDASSVDTKA</sequence>
<dbReference type="EMBL" id="BKCJ010313094">
    <property type="protein sequence ID" value="GEZ70976.1"/>
    <property type="molecule type" value="Genomic_DNA"/>
</dbReference>
<proteinExistence type="predicted"/>
<reference evidence="1" key="1">
    <citation type="journal article" date="2019" name="Sci. Rep.">
        <title>Draft genome of Tanacetum cinerariifolium, the natural source of mosquito coil.</title>
        <authorList>
            <person name="Yamashiro T."/>
            <person name="Shiraishi A."/>
            <person name="Satake H."/>
            <person name="Nakayama K."/>
        </authorList>
    </citation>
    <scope>NUCLEOTIDE SEQUENCE</scope>
</reference>
<feature type="non-terminal residue" evidence="1">
    <location>
        <position position="160"/>
    </location>
</feature>
<feature type="non-terminal residue" evidence="1">
    <location>
        <position position="1"/>
    </location>
</feature>
<protein>
    <submittedName>
        <fullName evidence="1">Uncharacterized protein</fullName>
    </submittedName>
</protein>
<accession>A0A699IN12</accession>
<organism evidence="1">
    <name type="scientific">Tanacetum cinerariifolium</name>
    <name type="common">Dalmatian daisy</name>
    <name type="synonym">Chrysanthemum cinerariifolium</name>
    <dbReference type="NCBI Taxonomy" id="118510"/>
    <lineage>
        <taxon>Eukaryota</taxon>
        <taxon>Viridiplantae</taxon>
        <taxon>Streptophyta</taxon>
        <taxon>Embryophyta</taxon>
        <taxon>Tracheophyta</taxon>
        <taxon>Spermatophyta</taxon>
        <taxon>Magnoliopsida</taxon>
        <taxon>eudicotyledons</taxon>
        <taxon>Gunneridae</taxon>
        <taxon>Pentapetalae</taxon>
        <taxon>asterids</taxon>
        <taxon>campanulids</taxon>
        <taxon>Asterales</taxon>
        <taxon>Asteraceae</taxon>
        <taxon>Asteroideae</taxon>
        <taxon>Anthemideae</taxon>
        <taxon>Anthemidinae</taxon>
        <taxon>Tanacetum</taxon>
    </lineage>
</organism>
<evidence type="ECO:0000313" key="1">
    <source>
        <dbReference type="EMBL" id="GEZ70976.1"/>
    </source>
</evidence>
<gene>
    <name evidence="1" type="ORF">Tci_542949</name>
</gene>
<dbReference type="AlphaFoldDB" id="A0A699IN12"/>